<dbReference type="PANTHER" id="PTHR43760:SF1">
    <property type="entry name" value="ENDORIBONUCLEASE L-PSP_CHORISMATE MUTASE-LIKE DOMAIN-CONTAINING PROTEIN"/>
    <property type="match status" value="1"/>
</dbReference>
<dbReference type="Proteomes" id="UP000245060">
    <property type="component" value="Unassembled WGS sequence"/>
</dbReference>
<organism evidence="3 5">
    <name type="scientific">Mycobacterium montefiorense</name>
    <dbReference type="NCBI Taxonomy" id="154654"/>
    <lineage>
        <taxon>Bacteria</taxon>
        <taxon>Bacillati</taxon>
        <taxon>Actinomycetota</taxon>
        <taxon>Actinomycetes</taxon>
        <taxon>Mycobacteriales</taxon>
        <taxon>Mycobacteriaceae</taxon>
        <taxon>Mycobacterium</taxon>
        <taxon>Mycobacterium simiae complex</taxon>
    </lineage>
</organism>
<sequence length="160" mass="16252">MPNITSSKSTVERRLAERGLTLPPVAAPAGTYVPAVADGAHVYTSGQLPLVDGALTLTGKVGADVTPDQARAQAQICALNALAAIRAEIGDLDRITRIVKVTGFVASEPGFTGQPDVVNGASELLGWGFGPAGVHARSAVGVAALPLDALVEIEIAATFN</sequence>
<reference evidence="3" key="4">
    <citation type="submission" date="2022-04" db="EMBL/GenBank/DDBJ databases">
        <authorList>
            <person name="Komine T."/>
            <person name="Fukano H."/>
            <person name="Wada S."/>
        </authorList>
    </citation>
    <scope>NUCLEOTIDE SEQUENCE</scope>
    <source>
        <strain evidence="3">NJB18185</strain>
    </source>
</reference>
<reference evidence="4" key="2">
    <citation type="submission" date="2018-04" db="EMBL/GenBank/DDBJ databases">
        <title>Draft genome sequence of Mycobacterium montefiorense isolated from Japanese black salamander.</title>
        <authorList>
            <person name="Fukano H."/>
            <person name="Yoshida M."/>
            <person name="Shimizu A."/>
            <person name="Iwao H."/>
            <person name="Kurata O."/>
            <person name="Katayama Y."/>
            <person name="Omatsu T."/>
            <person name="Mizutani T."/>
            <person name="Wada S."/>
            <person name="Hoshino Y."/>
        </authorList>
    </citation>
    <scope>NUCLEOTIDE SEQUENCE [LARGE SCALE GENOMIC DNA]</scope>
    <source>
        <strain evidence="4">BS</strain>
    </source>
</reference>
<dbReference type="Proteomes" id="UP001139505">
    <property type="component" value="Unassembled WGS sequence"/>
</dbReference>
<dbReference type="EMBL" id="BFCH01000002">
    <property type="protein sequence ID" value="GBG35915.1"/>
    <property type="molecule type" value="Genomic_DNA"/>
</dbReference>
<dbReference type="CDD" id="cd02199">
    <property type="entry name" value="YjgF_YER057c_UK114_like_1"/>
    <property type="match status" value="1"/>
</dbReference>
<evidence type="ECO:0000313" key="4">
    <source>
        <dbReference type="Proteomes" id="UP000245060"/>
    </source>
</evidence>
<dbReference type="AlphaFoldDB" id="A0AA37PMH5"/>
<dbReference type="InterPro" id="IPR035959">
    <property type="entry name" value="RutC-like_sf"/>
</dbReference>
<evidence type="ECO:0000259" key="1">
    <source>
        <dbReference type="Pfam" id="PF14588"/>
    </source>
</evidence>
<protein>
    <submittedName>
        <fullName evidence="3">LysR family transcriptional regulator</fullName>
    </submittedName>
</protein>
<evidence type="ECO:0000313" key="5">
    <source>
        <dbReference type="Proteomes" id="UP001139505"/>
    </source>
</evidence>
<dbReference type="SUPFAM" id="SSF55298">
    <property type="entry name" value="YjgF-like"/>
    <property type="match status" value="1"/>
</dbReference>
<proteinExistence type="predicted"/>
<feature type="domain" description="Endoribonuclease L-PSP/chorismate mutase-like" evidence="1">
    <location>
        <begin position="12"/>
        <end position="154"/>
    </location>
</feature>
<name>A0AA37PMH5_9MYCO</name>
<dbReference type="RefSeq" id="WP_108920176.1">
    <property type="nucleotide sequence ID" value="NZ_BFCH01000002.1"/>
</dbReference>
<keyword evidence="4" id="KW-1185">Reference proteome</keyword>
<comment type="caution">
    <text evidence="3">The sequence shown here is derived from an EMBL/GenBank/DDBJ whole genome shotgun (WGS) entry which is preliminary data.</text>
</comment>
<accession>A0AA37PMH5</accession>
<reference evidence="2" key="1">
    <citation type="journal article" date="2018" name="Genome Announc.">
        <title>Draft Genome Sequence of Mycobacterium montefiorense Isolated from Japanese Black Salamander (Hynobius nigrescens).</title>
        <authorList>
            <person name="Fukano H."/>
            <person name="Yoshida M."/>
            <person name="Shimizu A."/>
            <person name="Iwao H."/>
            <person name="Katayama Y."/>
            <person name="Omatsu T."/>
            <person name="Mizutani T."/>
            <person name="Kurata O."/>
            <person name="Wada S."/>
            <person name="Hoshino Y."/>
        </authorList>
    </citation>
    <scope>NUCLEOTIDE SEQUENCE</scope>
    <source>
        <strain evidence="2">BS</strain>
    </source>
</reference>
<dbReference type="EMBL" id="BQYH01000016">
    <property type="protein sequence ID" value="GKU72724.1"/>
    <property type="molecule type" value="Genomic_DNA"/>
</dbReference>
<gene>
    <name evidence="2" type="ORF">MmonteBS_02870</name>
    <name evidence="3" type="ORF">NJB18185_24960</name>
</gene>
<evidence type="ECO:0000313" key="2">
    <source>
        <dbReference type="EMBL" id="GBG35915.1"/>
    </source>
</evidence>
<reference evidence="3" key="3">
    <citation type="journal article" date="2022" name="Microbiol. Resour. Announc.">
        <title>Draft Genome Sequences of Eight Mycobacterium montefiorense Strains Isolated from Salamanders in Captivity.</title>
        <authorList>
            <person name="Komine T."/>
            <person name="Ihara H."/>
            <person name="Fukano H."/>
            <person name="Hoshino Y."/>
            <person name="Kurata O."/>
            <person name="Wada S."/>
        </authorList>
    </citation>
    <scope>NUCLEOTIDE SEQUENCE</scope>
    <source>
        <strain evidence="3">NJB18185</strain>
    </source>
</reference>
<evidence type="ECO:0000313" key="3">
    <source>
        <dbReference type="EMBL" id="GKU72724.1"/>
    </source>
</evidence>
<dbReference type="PANTHER" id="PTHR43760">
    <property type="entry name" value="ENDORIBONUCLEASE-RELATED"/>
    <property type="match status" value="1"/>
</dbReference>
<dbReference type="Pfam" id="PF14588">
    <property type="entry name" value="YjgF_endoribonc"/>
    <property type="match status" value="1"/>
</dbReference>
<dbReference type="Gene3D" id="3.30.1330.40">
    <property type="entry name" value="RutC-like"/>
    <property type="match status" value="1"/>
</dbReference>
<dbReference type="InterPro" id="IPR013813">
    <property type="entry name" value="Endoribo_LPSP/chorism_mut-like"/>
</dbReference>